<dbReference type="SMART" id="SM00198">
    <property type="entry name" value="SCP"/>
    <property type="match status" value="1"/>
</dbReference>
<dbReference type="Gene3D" id="3.40.33.10">
    <property type="entry name" value="CAP"/>
    <property type="match status" value="2"/>
</dbReference>
<accession>A0A074Z6E3</accession>
<dbReference type="Pfam" id="PF00188">
    <property type="entry name" value="CAP"/>
    <property type="match status" value="1"/>
</dbReference>
<dbReference type="PANTHER" id="PTHR10334">
    <property type="entry name" value="CYSTEINE-RICH SECRETORY PROTEIN-RELATED"/>
    <property type="match status" value="1"/>
</dbReference>
<dbReference type="EMBL" id="KL596883">
    <property type="protein sequence ID" value="KER22716.1"/>
    <property type="molecule type" value="Genomic_DNA"/>
</dbReference>
<dbReference type="InterPro" id="IPR035940">
    <property type="entry name" value="CAP_sf"/>
</dbReference>
<protein>
    <recommendedName>
        <fullName evidence="1">SCP domain-containing protein</fullName>
    </recommendedName>
</protein>
<dbReference type="InterPro" id="IPR014044">
    <property type="entry name" value="CAP_dom"/>
</dbReference>
<dbReference type="SUPFAM" id="SSF55797">
    <property type="entry name" value="PR-1-like"/>
    <property type="match status" value="2"/>
</dbReference>
<dbReference type="AlphaFoldDB" id="A0A074Z6E3"/>
<evidence type="ECO:0000313" key="3">
    <source>
        <dbReference type="Proteomes" id="UP000054324"/>
    </source>
</evidence>
<reference evidence="2 3" key="1">
    <citation type="submission" date="2013-11" db="EMBL/GenBank/DDBJ databases">
        <title>Opisthorchis viverrini - life in the bile duct.</title>
        <authorList>
            <person name="Young N.D."/>
            <person name="Nagarajan N."/>
            <person name="Lin S.J."/>
            <person name="Korhonen P.K."/>
            <person name="Jex A.R."/>
            <person name="Hall R.S."/>
            <person name="Safavi-Hemami H."/>
            <person name="Kaewkong W."/>
            <person name="Bertrand D."/>
            <person name="Gao S."/>
            <person name="Seet Q."/>
            <person name="Wongkham S."/>
            <person name="Teh B.T."/>
            <person name="Wongkham C."/>
            <person name="Intapan P.M."/>
            <person name="Maleewong W."/>
            <person name="Yang X."/>
            <person name="Hu M."/>
            <person name="Wang Z."/>
            <person name="Hofmann A."/>
            <person name="Sternberg P.W."/>
            <person name="Tan P."/>
            <person name="Wang J."/>
            <person name="Gasser R.B."/>
        </authorList>
    </citation>
    <scope>NUCLEOTIDE SEQUENCE [LARGE SCALE GENOMIC DNA]</scope>
</reference>
<sequence length="447" mass="50955">MEYGSHETLCCLSFPIVFTDVHAIVILTEREEIPSSRNNLGSFGHDKNTFLNKHNQYRTMVLRGMVPNQPPALLLPNLHAPYGHFYVFLTRGTKWSERDFTDWKVRGSNTTSVSQLSLSRLGQPGSIPALVQHSGGMAARKPFFKLLPRTWSDVLEANARNEAESCAYSATGENSPGGVRVQSKRENFESDLMFSLHSAYSAVKYWFDQHLHYKYGRYPPGNSVQVSGYTQLVWANTQTVGCYQAYCKHYWTGSNVESDIHNTVCRYWPPGNVDNEMPYERKQNPNFHSLPVSYTRIVKACYYSNAGELMTGILLHPIYTTTASDQNKEDYLNRHNMYRTMMWQRKVPHQPVSSVLSNLTWSARLEKEAKLEAEMCVSAVKGEILPGEARTESKDINLEGKHWTRVSLLLELISSAYPMTVPEFEPQTYDMRGERVSTTQPTHVGRI</sequence>
<evidence type="ECO:0000259" key="1">
    <source>
        <dbReference type="SMART" id="SM00198"/>
    </source>
</evidence>
<keyword evidence="3" id="KW-1185">Reference proteome</keyword>
<dbReference type="PRINTS" id="PR00837">
    <property type="entry name" value="V5TPXLIKE"/>
</dbReference>
<gene>
    <name evidence="2" type="ORF">T265_09236</name>
</gene>
<organism evidence="2 3">
    <name type="scientific">Opisthorchis viverrini</name>
    <name type="common">Southeast Asian liver fluke</name>
    <dbReference type="NCBI Taxonomy" id="6198"/>
    <lineage>
        <taxon>Eukaryota</taxon>
        <taxon>Metazoa</taxon>
        <taxon>Spiralia</taxon>
        <taxon>Lophotrochozoa</taxon>
        <taxon>Platyhelminthes</taxon>
        <taxon>Trematoda</taxon>
        <taxon>Digenea</taxon>
        <taxon>Opisthorchiida</taxon>
        <taxon>Opisthorchiata</taxon>
        <taxon>Opisthorchiidae</taxon>
        <taxon>Opisthorchis</taxon>
    </lineage>
</organism>
<dbReference type="CTD" id="20323415"/>
<dbReference type="InterPro" id="IPR001283">
    <property type="entry name" value="CRISP-related"/>
</dbReference>
<proteinExistence type="predicted"/>
<dbReference type="OrthoDB" id="10250153at2759"/>
<dbReference type="RefSeq" id="XP_009173525.1">
    <property type="nucleotide sequence ID" value="XM_009175261.1"/>
</dbReference>
<dbReference type="Proteomes" id="UP000054324">
    <property type="component" value="Unassembled WGS sequence"/>
</dbReference>
<dbReference type="GeneID" id="20323415"/>
<feature type="domain" description="SCP" evidence="1">
    <location>
        <begin position="45"/>
        <end position="275"/>
    </location>
</feature>
<name>A0A074Z6E3_OPIVI</name>
<dbReference type="KEGG" id="ovi:T265_09236"/>
<evidence type="ECO:0000313" key="2">
    <source>
        <dbReference type="EMBL" id="KER22716.1"/>
    </source>
</evidence>